<accession>A0AAU7D509</accession>
<dbReference type="KEGG" id="epl:P4G45_10915"/>
<name>A0AAU7CVQ7_9BACT</name>
<evidence type="ECO:0000313" key="1">
    <source>
        <dbReference type="EMBL" id="XBH09002.1"/>
    </source>
</evidence>
<organism evidence="1">
    <name type="scientific">Edaphobacter paludis</name>
    <dbReference type="NCBI Taxonomy" id="3035702"/>
    <lineage>
        <taxon>Bacteria</taxon>
        <taxon>Pseudomonadati</taxon>
        <taxon>Acidobacteriota</taxon>
        <taxon>Terriglobia</taxon>
        <taxon>Terriglobales</taxon>
        <taxon>Acidobacteriaceae</taxon>
        <taxon>Edaphobacter</taxon>
    </lineage>
</organism>
<dbReference type="RefSeq" id="WP_348266511.1">
    <property type="nucleotide sequence ID" value="NZ_CP121194.1"/>
</dbReference>
<sequence length="261" mass="29757">MSPPKVLVIQREFVKPGKAGNAHEKTESAFVRAMMAAKWPTHYLGMNSLSGPSRSLFFIGYDSFAAWEKDNMDTQKNATLAAALDRASFEDGELLDRYESSAFVYREEYSLRAPVNIGEMRYMEISQFKIREGHRKDWDALVKMYRDAYEKAVPEAHWAMFESMYGMDNGGVYLLITPMKSASEIDHELASDDAFYASRSAADSKRMAELAAACIESSQSNLFQFDPKMSYPRDMWVKDNPDFWKPKMIATKKQAKPAPQQ</sequence>
<dbReference type="AlphaFoldDB" id="A0AAU7CVQ7"/>
<reference evidence="1" key="1">
    <citation type="submission" date="2023-03" db="EMBL/GenBank/DDBJ databases">
        <title>Edaphobacter sp.</title>
        <authorList>
            <person name="Huber K.J."/>
            <person name="Papendorf J."/>
            <person name="Pilke C."/>
            <person name="Bunk B."/>
            <person name="Sproeer C."/>
            <person name="Pester M."/>
        </authorList>
    </citation>
    <scope>NUCLEOTIDE SEQUENCE</scope>
    <source>
        <strain evidence="1">DSM 109919</strain>
        <strain evidence="2">DSM 109920</strain>
    </source>
</reference>
<proteinExistence type="predicted"/>
<dbReference type="EMBL" id="CP121194">
    <property type="protein sequence ID" value="XBH09002.1"/>
    <property type="molecule type" value="Genomic_DNA"/>
</dbReference>
<evidence type="ECO:0000313" key="2">
    <source>
        <dbReference type="EMBL" id="XBH12212.1"/>
    </source>
</evidence>
<protein>
    <submittedName>
        <fullName evidence="1">Uncharacterized protein</fullName>
    </submittedName>
</protein>
<accession>A0AAU7CVQ7</accession>
<gene>
    <name evidence="1" type="ORF">P4G45_10915</name>
    <name evidence="2" type="ORF">P8936_10890</name>
</gene>
<dbReference type="EMBL" id="CP121195">
    <property type="protein sequence ID" value="XBH12212.1"/>
    <property type="molecule type" value="Genomic_DNA"/>
</dbReference>